<dbReference type="VEuPathDB" id="FungiDB:MGYG_05374"/>
<keyword evidence="2" id="KW-1133">Transmembrane helix</keyword>
<dbReference type="eggNOG" id="ENOG502S625">
    <property type="taxonomic scope" value="Eukaryota"/>
</dbReference>
<feature type="compositionally biased region" description="Polar residues" evidence="1">
    <location>
        <begin position="367"/>
        <end position="378"/>
    </location>
</feature>
<feature type="region of interest" description="Disordered" evidence="1">
    <location>
        <begin position="232"/>
        <end position="282"/>
    </location>
</feature>
<evidence type="ECO:0000313" key="4">
    <source>
        <dbReference type="EMBL" id="EFR02378.1"/>
    </source>
</evidence>
<gene>
    <name evidence="4" type="ORF">MGYG_05374</name>
</gene>
<keyword evidence="3" id="KW-0732">Signal</keyword>
<dbReference type="InParanoid" id="E4UVQ1"/>
<keyword evidence="5" id="KW-1185">Reference proteome</keyword>
<dbReference type="PANTHER" id="PTHR36089">
    <property type="entry name" value="CHITIN SYNTHASE 3 COMPLEX PROTEIN CSI2-RELATED"/>
    <property type="match status" value="1"/>
</dbReference>
<dbReference type="GO" id="GO:0000324">
    <property type="term" value="C:fungal-type vacuole"/>
    <property type="evidence" value="ECO:0007669"/>
    <property type="project" value="TreeGrafter"/>
</dbReference>
<feature type="compositionally biased region" description="Low complexity" evidence="1">
    <location>
        <begin position="42"/>
        <end position="51"/>
    </location>
</feature>
<keyword evidence="2" id="KW-0472">Membrane</keyword>
<dbReference type="PANTHER" id="PTHR36089:SF1">
    <property type="entry name" value="CHITIN SYNTHASE 3 COMPLEX PROTEIN CSI2-RELATED"/>
    <property type="match status" value="1"/>
</dbReference>
<feature type="signal peptide" evidence="3">
    <location>
        <begin position="1"/>
        <end position="31"/>
    </location>
</feature>
<dbReference type="HOGENOM" id="CLU_037244_2_0_1"/>
<accession>E4UVQ1</accession>
<dbReference type="AlphaFoldDB" id="E4UVQ1"/>
<dbReference type="OrthoDB" id="4065319at2759"/>
<evidence type="ECO:0000256" key="2">
    <source>
        <dbReference type="SAM" id="Phobius"/>
    </source>
</evidence>
<reference evidence="5" key="1">
    <citation type="journal article" date="2012" name="MBio">
        <title>Comparative genome analysis of Trichophyton rubrum and related dermatophytes reveals candidate genes involved in infection.</title>
        <authorList>
            <person name="Martinez D.A."/>
            <person name="Oliver B.G."/>
            <person name="Graeser Y."/>
            <person name="Goldberg J.M."/>
            <person name="Li W."/>
            <person name="Martinez-Rossi N.M."/>
            <person name="Monod M."/>
            <person name="Shelest E."/>
            <person name="Barton R.C."/>
            <person name="Birch E."/>
            <person name="Brakhage A.A."/>
            <person name="Chen Z."/>
            <person name="Gurr S.J."/>
            <person name="Heiman D."/>
            <person name="Heitman J."/>
            <person name="Kosti I."/>
            <person name="Rossi A."/>
            <person name="Saif S."/>
            <person name="Samalova M."/>
            <person name="Saunders C.W."/>
            <person name="Shea T."/>
            <person name="Summerbell R.C."/>
            <person name="Xu J."/>
            <person name="Young S."/>
            <person name="Zeng Q."/>
            <person name="Birren B.W."/>
            <person name="Cuomo C.A."/>
            <person name="White T.C."/>
        </authorList>
    </citation>
    <scope>NUCLEOTIDE SEQUENCE [LARGE SCALE GENOMIC DNA]</scope>
    <source>
        <strain evidence="5">ATCC MYA-4604 / CBS 118893</strain>
    </source>
</reference>
<feature type="compositionally biased region" description="Basic and acidic residues" evidence="1">
    <location>
        <begin position="81"/>
        <end position="90"/>
    </location>
</feature>
<dbReference type="Proteomes" id="UP000002669">
    <property type="component" value="Unassembled WGS sequence"/>
</dbReference>
<feature type="region of interest" description="Disordered" evidence="1">
    <location>
        <begin position="32"/>
        <end position="166"/>
    </location>
</feature>
<feature type="compositionally biased region" description="Low complexity" evidence="1">
    <location>
        <begin position="120"/>
        <end position="139"/>
    </location>
</feature>
<feature type="compositionally biased region" description="Pro residues" evidence="1">
    <location>
        <begin position="52"/>
        <end position="76"/>
    </location>
</feature>
<feature type="transmembrane region" description="Helical" evidence="2">
    <location>
        <begin position="187"/>
        <end position="209"/>
    </location>
</feature>
<dbReference type="OMA" id="ANAPYMQ"/>
<protein>
    <submittedName>
        <fullName evidence="4">Uncharacterized protein</fullName>
    </submittedName>
</protein>
<dbReference type="InterPro" id="IPR051009">
    <property type="entry name" value="PRM"/>
</dbReference>
<sequence length="400" mass="41440">MRLSGGKAPRSTLLLCLFFICVALFAGQTMAQDDKNNPAPGNNQPPKQTNNAPPPPPPPAKTENPPNTPASNPAPAPTENKPNDDNKPDETGNAPTPSPPPPASTDDKKPSETIDLPPLGTSTTESKPSTTKGSKPTTSATRSDSSYSGPGFSLPTLTGVPQIPTATIPPKKGAPYLQHSNLPEGTVFIGVGAGLGLIFVAIFAWRALVAWSINRSVRRAATAHQTDAAAALLNPSKRKSKAYRQSRGGSMSLEKLNSGNTSSNRHSALHRKSQPPNSSLFFSPTAGASNLHAVGNRASGYLPAGYYAASGAAPGSGSGFQNSTSSIGLSPLGPQAQGYSRTRSIGPTPPDSPALSPTARRYEPAHPSTSSVNLSSPPQGRAPSAYLEDLFENHPSGPQR</sequence>
<feature type="compositionally biased region" description="Polar residues" evidence="1">
    <location>
        <begin position="255"/>
        <end position="266"/>
    </location>
</feature>
<keyword evidence="2" id="KW-0812">Transmembrane</keyword>
<name>E4UVQ1_ARTGP</name>
<evidence type="ECO:0000256" key="3">
    <source>
        <dbReference type="SAM" id="SignalP"/>
    </source>
</evidence>
<evidence type="ECO:0000256" key="1">
    <source>
        <dbReference type="SAM" id="MobiDB-lite"/>
    </source>
</evidence>
<dbReference type="RefSeq" id="XP_003172789.1">
    <property type="nucleotide sequence ID" value="XM_003172741.1"/>
</dbReference>
<organism evidence="5">
    <name type="scientific">Arthroderma gypseum (strain ATCC MYA-4604 / CBS 118893)</name>
    <name type="common">Microsporum gypseum</name>
    <dbReference type="NCBI Taxonomy" id="535722"/>
    <lineage>
        <taxon>Eukaryota</taxon>
        <taxon>Fungi</taxon>
        <taxon>Dikarya</taxon>
        <taxon>Ascomycota</taxon>
        <taxon>Pezizomycotina</taxon>
        <taxon>Eurotiomycetes</taxon>
        <taxon>Eurotiomycetidae</taxon>
        <taxon>Onygenales</taxon>
        <taxon>Arthrodermataceae</taxon>
        <taxon>Nannizzia</taxon>
    </lineage>
</organism>
<evidence type="ECO:0000313" key="5">
    <source>
        <dbReference type="Proteomes" id="UP000002669"/>
    </source>
</evidence>
<dbReference type="EMBL" id="DS989825">
    <property type="protein sequence ID" value="EFR02378.1"/>
    <property type="molecule type" value="Genomic_DNA"/>
</dbReference>
<feature type="region of interest" description="Disordered" evidence="1">
    <location>
        <begin position="313"/>
        <end position="400"/>
    </location>
</feature>
<dbReference type="GeneID" id="10028065"/>
<feature type="chain" id="PRO_5003189234" evidence="3">
    <location>
        <begin position="32"/>
        <end position="400"/>
    </location>
</feature>
<proteinExistence type="predicted"/>